<comment type="subunit">
    <text evidence="2">Homodimer. Interacts with LigD.</text>
</comment>
<comment type="function">
    <text evidence="2">With LigD forms a non-homologous end joining (NHEJ) DNA repair enzyme, which repairs dsDNA breaks with reduced fidelity. Binds linear dsDNA with 5'- and 3'- overhangs but not closed circular dsDNA nor ssDNA. Recruits and stimulates the ligase activity of LigD.</text>
</comment>
<comment type="similarity">
    <text evidence="2">Belongs to the prokaryotic Ku family.</text>
</comment>
<feature type="compositionally biased region" description="Low complexity" evidence="3">
    <location>
        <begin position="263"/>
        <end position="275"/>
    </location>
</feature>
<keyword evidence="1 2" id="KW-0238">DNA-binding</keyword>
<dbReference type="RefSeq" id="WP_338435222.1">
    <property type="nucleotide sequence ID" value="NZ_JAUYVH010000001.1"/>
</dbReference>
<evidence type="ECO:0000259" key="4">
    <source>
        <dbReference type="SMART" id="SM00559"/>
    </source>
</evidence>
<feature type="domain" description="Ku" evidence="4">
    <location>
        <begin position="53"/>
        <end position="181"/>
    </location>
</feature>
<evidence type="ECO:0000256" key="1">
    <source>
        <dbReference type="ARBA" id="ARBA00023125"/>
    </source>
</evidence>
<evidence type="ECO:0000313" key="6">
    <source>
        <dbReference type="Proteomes" id="UP001225596"/>
    </source>
</evidence>
<evidence type="ECO:0000256" key="2">
    <source>
        <dbReference type="HAMAP-Rule" id="MF_01875"/>
    </source>
</evidence>
<dbReference type="InterPro" id="IPR009187">
    <property type="entry name" value="Prok_Ku"/>
</dbReference>
<reference evidence="5 6" key="1">
    <citation type="submission" date="2023-08" db="EMBL/GenBank/DDBJ databases">
        <title>Oxalobacteraceae gen .nov., isolated from river sludge outside the plant.</title>
        <authorList>
            <person name="Zhao S.Y."/>
        </authorList>
    </citation>
    <scope>NUCLEOTIDE SEQUENCE [LARGE SCALE GENOMIC DNA]</scope>
    <source>
        <strain evidence="5 6">R-40</strain>
    </source>
</reference>
<dbReference type="PANTHER" id="PTHR41251">
    <property type="entry name" value="NON-HOMOLOGOUS END JOINING PROTEIN KU"/>
    <property type="match status" value="1"/>
</dbReference>
<feature type="region of interest" description="Disordered" evidence="3">
    <location>
        <begin position="259"/>
        <end position="295"/>
    </location>
</feature>
<gene>
    <name evidence="2" type="primary">ku</name>
    <name evidence="5" type="ORF">Q8A64_02855</name>
</gene>
<dbReference type="SUPFAM" id="SSF100939">
    <property type="entry name" value="SPOC domain-like"/>
    <property type="match status" value="1"/>
</dbReference>
<evidence type="ECO:0000313" key="5">
    <source>
        <dbReference type="EMBL" id="MDQ9169345.1"/>
    </source>
</evidence>
<keyword evidence="6" id="KW-1185">Reference proteome</keyword>
<keyword evidence="2" id="KW-0227">DNA damage</keyword>
<dbReference type="InterPro" id="IPR016194">
    <property type="entry name" value="SPOC-like_C_dom_sf"/>
</dbReference>
<organism evidence="5 6">
    <name type="scientific">Keguizhuia sedimenti</name>
    <dbReference type="NCBI Taxonomy" id="3064264"/>
    <lineage>
        <taxon>Bacteria</taxon>
        <taxon>Pseudomonadati</taxon>
        <taxon>Pseudomonadota</taxon>
        <taxon>Betaproteobacteria</taxon>
        <taxon>Burkholderiales</taxon>
        <taxon>Oxalobacteraceae</taxon>
        <taxon>Keguizhuia</taxon>
    </lineage>
</organism>
<accession>A0ABU1BK12</accession>
<dbReference type="PANTHER" id="PTHR41251:SF1">
    <property type="entry name" value="NON-HOMOLOGOUS END JOINING PROTEIN KU"/>
    <property type="match status" value="1"/>
</dbReference>
<dbReference type="Proteomes" id="UP001225596">
    <property type="component" value="Unassembled WGS sequence"/>
</dbReference>
<dbReference type="NCBIfam" id="TIGR02772">
    <property type="entry name" value="Ku_bact"/>
    <property type="match status" value="1"/>
</dbReference>
<name>A0ABU1BK12_9BURK</name>
<dbReference type="Gene3D" id="2.40.290.10">
    <property type="match status" value="1"/>
</dbReference>
<dbReference type="SMART" id="SM00559">
    <property type="entry name" value="Ku78"/>
    <property type="match status" value="1"/>
</dbReference>
<keyword evidence="2" id="KW-0233">DNA recombination</keyword>
<feature type="compositionally biased region" description="Basic residues" evidence="3">
    <location>
        <begin position="284"/>
        <end position="295"/>
    </location>
</feature>
<dbReference type="InterPro" id="IPR006164">
    <property type="entry name" value="DNA_bd_Ku70/Ku80"/>
</dbReference>
<comment type="caution">
    <text evidence="5">The sequence shown here is derived from an EMBL/GenBank/DDBJ whole genome shotgun (WGS) entry which is preliminary data.</text>
</comment>
<dbReference type="EMBL" id="JAUYVH010000001">
    <property type="protein sequence ID" value="MDQ9169345.1"/>
    <property type="molecule type" value="Genomic_DNA"/>
</dbReference>
<proteinExistence type="inferred from homology"/>
<sequence>MPRVLWKGALSFGLLHAPISLYPATRQDEIDFDWLQRDTLEPVGYKRVVKKTGEEVDKDEVVRAVKQKDGSYVVLSDEEIQAANVKSTHSVEILSFVDARELPFVYFETPYFVAPAEGGEKLYALLREALLETRKVGIALVVLHNKQHLAAVIPTPQAIYLNTLRWATEVKSPEQLQLPEEGLKAAAIKQKELNMAVQLIESMAEQWDPAQFKDTFRDDIMALVKKKAEEGKAKTITTPVPEIVVEETEEVDLVELLKRSLQGTGRTPARRAAAGKMPPPQRTARPRSRSAKTAH</sequence>
<evidence type="ECO:0000256" key="3">
    <source>
        <dbReference type="SAM" id="MobiDB-lite"/>
    </source>
</evidence>
<dbReference type="HAMAP" id="MF_01875">
    <property type="entry name" value="Prokaryotic_Ku"/>
    <property type="match status" value="1"/>
</dbReference>
<dbReference type="Pfam" id="PF02735">
    <property type="entry name" value="Ku"/>
    <property type="match status" value="1"/>
</dbReference>
<protein>
    <recommendedName>
        <fullName evidence="2">Non-homologous end joining protein Ku</fullName>
    </recommendedName>
</protein>
<keyword evidence="2" id="KW-0234">DNA repair</keyword>
<dbReference type="PIRSF" id="PIRSF006493">
    <property type="entry name" value="Prok_Ku"/>
    <property type="match status" value="1"/>
</dbReference>